<dbReference type="SUPFAM" id="SSF53300">
    <property type="entry name" value="vWA-like"/>
    <property type="match status" value="1"/>
</dbReference>
<dbReference type="InterPro" id="IPR026126">
    <property type="entry name" value="BABAM1"/>
</dbReference>
<evidence type="ECO:0000256" key="12">
    <source>
        <dbReference type="ARBA" id="ARBA00023204"/>
    </source>
</evidence>
<keyword evidence="5" id="KW-0963">Cytoplasm</keyword>
<evidence type="ECO:0000256" key="1">
    <source>
        <dbReference type="ARBA" id="ARBA00004123"/>
    </source>
</evidence>
<reference evidence="17 18" key="1">
    <citation type="journal article" date="2024" name="G3 (Bethesda)">
        <title>Genome assembly of Hibiscus sabdariffa L. provides insights into metabolisms of medicinal natural products.</title>
        <authorList>
            <person name="Kim T."/>
        </authorList>
    </citation>
    <scope>NUCLEOTIDE SEQUENCE [LARGE SCALE GENOMIC DNA]</scope>
    <source>
        <strain evidence="17">TK-2024</strain>
        <tissue evidence="17">Old leaves</tissue>
    </source>
</reference>
<comment type="caution">
    <text evidence="17">The sequence shown here is derived from an EMBL/GenBank/DDBJ whole genome shotgun (WGS) entry which is preliminary data.</text>
</comment>
<evidence type="ECO:0000256" key="4">
    <source>
        <dbReference type="ARBA" id="ARBA00019437"/>
    </source>
</evidence>
<keyword evidence="13" id="KW-0539">Nucleus</keyword>
<evidence type="ECO:0000256" key="11">
    <source>
        <dbReference type="ARBA" id="ARBA00023136"/>
    </source>
</evidence>
<name>A0ABR2D2K2_9ROSI</name>
<evidence type="ECO:0000256" key="5">
    <source>
        <dbReference type="ARBA" id="ARBA00022490"/>
    </source>
</evidence>
<gene>
    <name evidence="17" type="ORF">V6N12_074826</name>
</gene>
<dbReference type="Proteomes" id="UP001472677">
    <property type="component" value="Unassembled WGS sequence"/>
</dbReference>
<evidence type="ECO:0000256" key="10">
    <source>
        <dbReference type="ARBA" id="ARBA00022853"/>
    </source>
</evidence>
<dbReference type="SUPFAM" id="SSF110019">
    <property type="entry name" value="ERO1-like"/>
    <property type="match status" value="1"/>
</dbReference>
<dbReference type="InterPro" id="IPR036465">
    <property type="entry name" value="vWFA_dom_sf"/>
</dbReference>
<keyword evidence="9" id="KW-0833">Ubl conjugation pathway</keyword>
<sequence length="162" mass="18726">MTGHPSSRNHSPQRINSEDILFCMDVDSESLVEMKTARVNRLDAIKQAILLFVNSKLSINPDHRFSFATLSKFAYWHIKEFNSDVESMIAVVRALSATTVSSSQLDLTNLFRLAAHEAKKSYSQNRILRVVLRYQNCVQNLYFTFLFVLRAVTKDKWHMPKQ</sequence>
<dbReference type="EMBL" id="JBBPBM010000037">
    <property type="protein sequence ID" value="KAK8528295.1"/>
    <property type="molecule type" value="Genomic_DNA"/>
</dbReference>
<organism evidence="17 18">
    <name type="scientific">Hibiscus sabdariffa</name>
    <name type="common">roselle</name>
    <dbReference type="NCBI Taxonomy" id="183260"/>
    <lineage>
        <taxon>Eukaryota</taxon>
        <taxon>Viridiplantae</taxon>
        <taxon>Streptophyta</taxon>
        <taxon>Embryophyta</taxon>
        <taxon>Tracheophyta</taxon>
        <taxon>Spermatophyta</taxon>
        <taxon>Magnoliopsida</taxon>
        <taxon>eudicotyledons</taxon>
        <taxon>Gunneridae</taxon>
        <taxon>Pentapetalae</taxon>
        <taxon>rosids</taxon>
        <taxon>malvids</taxon>
        <taxon>Malvales</taxon>
        <taxon>Malvaceae</taxon>
        <taxon>Malvoideae</taxon>
        <taxon>Hibiscus</taxon>
    </lineage>
</organism>
<keyword evidence="10" id="KW-0156">Chromatin regulator</keyword>
<proteinExistence type="inferred from homology"/>
<evidence type="ECO:0000256" key="3">
    <source>
        <dbReference type="ARBA" id="ARBA00010809"/>
    </source>
</evidence>
<accession>A0ABR2D2K2</accession>
<keyword evidence="7" id="KW-0227">DNA damage</keyword>
<evidence type="ECO:0000313" key="17">
    <source>
        <dbReference type="EMBL" id="KAK8528295.1"/>
    </source>
</evidence>
<dbReference type="InterPro" id="IPR037192">
    <property type="entry name" value="ERO1-like_sf"/>
</dbReference>
<evidence type="ECO:0000256" key="6">
    <source>
        <dbReference type="ARBA" id="ARBA00022618"/>
    </source>
</evidence>
<keyword evidence="18" id="KW-1185">Reference proteome</keyword>
<comment type="subcellular location">
    <subcellularLocation>
        <location evidence="2">Cytoplasm</location>
    </subcellularLocation>
    <subcellularLocation>
        <location evidence="1">Nucleus</location>
    </subcellularLocation>
</comment>
<evidence type="ECO:0000256" key="16">
    <source>
        <dbReference type="ARBA" id="ARBA00031038"/>
    </source>
</evidence>
<keyword evidence="11" id="KW-0472">Membrane</keyword>
<keyword evidence="12" id="KW-0234">DNA repair</keyword>
<evidence type="ECO:0000256" key="7">
    <source>
        <dbReference type="ARBA" id="ARBA00022763"/>
    </source>
</evidence>
<evidence type="ECO:0000256" key="13">
    <source>
        <dbReference type="ARBA" id="ARBA00023242"/>
    </source>
</evidence>
<evidence type="ECO:0000256" key="2">
    <source>
        <dbReference type="ARBA" id="ARBA00004496"/>
    </source>
</evidence>
<comment type="similarity">
    <text evidence="3">Belongs to the BABAM1 family.</text>
</comment>
<evidence type="ECO:0000256" key="9">
    <source>
        <dbReference type="ARBA" id="ARBA00022786"/>
    </source>
</evidence>
<keyword evidence="14" id="KW-0131">Cell cycle</keyword>
<dbReference type="PANTHER" id="PTHR15660:SF1">
    <property type="entry name" value="BRISC AND BRCA1-A COMPLEX MEMBER 1"/>
    <property type="match status" value="1"/>
</dbReference>
<keyword evidence="8" id="KW-0498">Mitosis</keyword>
<evidence type="ECO:0000256" key="8">
    <source>
        <dbReference type="ARBA" id="ARBA00022776"/>
    </source>
</evidence>
<evidence type="ECO:0000256" key="14">
    <source>
        <dbReference type="ARBA" id="ARBA00023306"/>
    </source>
</evidence>
<dbReference type="Gene3D" id="3.40.50.410">
    <property type="entry name" value="von Willebrand factor, type A domain"/>
    <property type="match status" value="1"/>
</dbReference>
<protein>
    <recommendedName>
        <fullName evidence="4">BRISC and BRCA1-A complex member 1</fullName>
    </recommendedName>
    <alternativeName>
        <fullName evidence="15">Mediator of RAP80 interactions and targeting subunit of 40 kDa</fullName>
    </alternativeName>
    <alternativeName>
        <fullName evidence="16">New component of the BRCA1-A complex</fullName>
    </alternativeName>
</protein>
<evidence type="ECO:0000313" key="18">
    <source>
        <dbReference type="Proteomes" id="UP001472677"/>
    </source>
</evidence>
<dbReference type="PANTHER" id="PTHR15660">
    <property type="entry name" value="BRISC AND BRCA1-A COMPLEX MEMBER 1"/>
    <property type="match status" value="1"/>
</dbReference>
<evidence type="ECO:0000256" key="15">
    <source>
        <dbReference type="ARBA" id="ARBA00030984"/>
    </source>
</evidence>
<keyword evidence="6" id="KW-0132">Cell division</keyword>